<feature type="domain" description="Alpha-D-phosphohexomutase alpha/beta/alpha" evidence="10">
    <location>
        <begin position="169"/>
        <end position="269"/>
    </location>
</feature>
<evidence type="ECO:0000256" key="7">
    <source>
        <dbReference type="RuleBase" id="RU004326"/>
    </source>
</evidence>
<feature type="domain" description="Alpha-D-phosphohexomutase alpha/beta/alpha" evidence="11">
    <location>
        <begin position="273"/>
        <end position="385"/>
    </location>
</feature>
<organism evidence="12 13">
    <name type="scientific">Capsulimonas corticalis</name>
    <dbReference type="NCBI Taxonomy" id="2219043"/>
    <lineage>
        <taxon>Bacteria</taxon>
        <taxon>Bacillati</taxon>
        <taxon>Armatimonadota</taxon>
        <taxon>Armatimonadia</taxon>
        <taxon>Capsulimonadales</taxon>
        <taxon>Capsulimonadaceae</taxon>
        <taxon>Capsulimonas</taxon>
    </lineage>
</organism>
<dbReference type="PRINTS" id="PR00509">
    <property type="entry name" value="PGMPMM"/>
</dbReference>
<comment type="cofactor">
    <cofactor evidence="1">
        <name>Mg(2+)</name>
        <dbReference type="ChEBI" id="CHEBI:18420"/>
    </cofactor>
</comment>
<keyword evidence="5 7" id="KW-0460">Magnesium</keyword>
<dbReference type="InterPro" id="IPR005841">
    <property type="entry name" value="Alpha-D-phosphohexomutase_SF"/>
</dbReference>
<evidence type="ECO:0000256" key="5">
    <source>
        <dbReference type="ARBA" id="ARBA00022842"/>
    </source>
</evidence>
<dbReference type="GO" id="GO:0005975">
    <property type="term" value="P:carbohydrate metabolic process"/>
    <property type="evidence" value="ECO:0007669"/>
    <property type="project" value="InterPro"/>
</dbReference>
<evidence type="ECO:0000259" key="11">
    <source>
        <dbReference type="Pfam" id="PF02880"/>
    </source>
</evidence>
<evidence type="ECO:0000256" key="2">
    <source>
        <dbReference type="ARBA" id="ARBA00010231"/>
    </source>
</evidence>
<dbReference type="InterPro" id="IPR036900">
    <property type="entry name" value="A-D-PHexomutase_C_sf"/>
</dbReference>
<dbReference type="PANTHER" id="PTHR45745">
    <property type="entry name" value="PHOSPHOMANNOMUTASE 45A"/>
    <property type="match status" value="1"/>
</dbReference>
<dbReference type="Proteomes" id="UP000287394">
    <property type="component" value="Chromosome"/>
</dbReference>
<dbReference type="PANTHER" id="PTHR45745:SF1">
    <property type="entry name" value="PHOSPHOGLUCOMUTASE 2B-RELATED"/>
    <property type="match status" value="1"/>
</dbReference>
<dbReference type="GO" id="GO:0006166">
    <property type="term" value="P:purine ribonucleoside salvage"/>
    <property type="evidence" value="ECO:0007669"/>
    <property type="project" value="TreeGrafter"/>
</dbReference>
<dbReference type="InterPro" id="IPR005845">
    <property type="entry name" value="A-D-PHexomutase_a/b/a-II"/>
</dbReference>
<feature type="domain" description="Alpha-D-phosphohexomutase C-terminal" evidence="8">
    <location>
        <begin position="414"/>
        <end position="468"/>
    </location>
</feature>
<evidence type="ECO:0000313" key="12">
    <source>
        <dbReference type="EMBL" id="BDI33171.1"/>
    </source>
</evidence>
<evidence type="ECO:0000259" key="10">
    <source>
        <dbReference type="Pfam" id="PF02879"/>
    </source>
</evidence>
<dbReference type="SUPFAM" id="SSF55957">
    <property type="entry name" value="Phosphoglucomutase, C-terminal domain"/>
    <property type="match status" value="1"/>
</dbReference>
<accession>A0A402CP11</accession>
<dbReference type="Gene3D" id="3.40.120.10">
    <property type="entry name" value="Alpha-D-Glucose-1,6-Bisphosphate, subunit A, domain 3"/>
    <property type="match status" value="3"/>
</dbReference>
<keyword evidence="13" id="KW-1185">Reference proteome</keyword>
<keyword evidence="6" id="KW-0413">Isomerase</keyword>
<name>A0A402CP11_9BACT</name>
<dbReference type="InterPro" id="IPR016066">
    <property type="entry name" value="A-D-PHexomutase_CS"/>
</dbReference>
<feature type="domain" description="Alpha-D-phosphohexomutase alpha/beta/alpha" evidence="9">
    <location>
        <begin position="10"/>
        <end position="141"/>
    </location>
</feature>
<keyword evidence="3" id="KW-0597">Phosphoprotein</keyword>
<dbReference type="InterPro" id="IPR005846">
    <property type="entry name" value="A-D-PHexomutase_a/b/a-III"/>
</dbReference>
<dbReference type="Pfam" id="PF02879">
    <property type="entry name" value="PGM_PMM_II"/>
    <property type="match status" value="1"/>
</dbReference>
<dbReference type="KEGG" id="ccot:CCAX7_52220"/>
<protein>
    <submittedName>
        <fullName evidence="12">Phosphoesterase</fullName>
    </submittedName>
</protein>
<keyword evidence="4 7" id="KW-0479">Metal-binding</keyword>
<gene>
    <name evidence="12" type="ORF">CCAX7_52220</name>
</gene>
<dbReference type="CDD" id="cd05800">
    <property type="entry name" value="PGM_like2"/>
    <property type="match status" value="1"/>
</dbReference>
<dbReference type="OrthoDB" id="9806956at2"/>
<dbReference type="RefSeq" id="WP_119319162.1">
    <property type="nucleotide sequence ID" value="NZ_AP025739.1"/>
</dbReference>
<dbReference type="Gene3D" id="3.30.310.50">
    <property type="entry name" value="Alpha-D-phosphohexomutase, C-terminal domain"/>
    <property type="match status" value="1"/>
</dbReference>
<evidence type="ECO:0000259" key="8">
    <source>
        <dbReference type="Pfam" id="PF00408"/>
    </source>
</evidence>
<dbReference type="GO" id="GO:0000287">
    <property type="term" value="F:magnesium ion binding"/>
    <property type="evidence" value="ECO:0007669"/>
    <property type="project" value="InterPro"/>
</dbReference>
<dbReference type="InterPro" id="IPR005844">
    <property type="entry name" value="A-D-PHexomutase_a/b/a-I"/>
</dbReference>
<dbReference type="PROSITE" id="PS00710">
    <property type="entry name" value="PGM_PMM"/>
    <property type="match status" value="1"/>
</dbReference>
<sequence length="478" mass="51341">MPELKRPEITFGTDGWRGIIAEDFTGASVRLVAQAVVNFLKRADTPGAPTIYVGYDNRSQSEYFAAEAAKVAAASGLRTILSSAACSSPAVSYNSYAGDARGAIMITASHNPPQFNGLKIKMGYGGSALPSMVTQIEQELSALLDAGVYAVDVPASAMDLVHKTDLRPAYFDGLRKVVDLDAIGASGYKIVVDSMHGSGAGYLPSILQQTNAQITEIRGDRNPVFGGVNPEPIPQNLGALRDAVLAAKADVGVAIDGDADRVGAMDSHGNFVDSHRIFAIALRHLYENKGLRGSVVKTVSTTRLIDKLCAKYGLELRVVPIGFKNICEWMLKEQVLIGGEESGGIGVLGHIPERDGPLMSLILLESMAVRHQRLEEQIDELMAEFGPHEYNRVDLHPNPARMPAIIRTLKEDNPTEIAGQQVASIDRTDGTKFDFADGSWLLLRASGTEPVVRVYSESSSQENVARLIEGGVQIVENA</sequence>
<evidence type="ECO:0000313" key="13">
    <source>
        <dbReference type="Proteomes" id="UP000287394"/>
    </source>
</evidence>
<dbReference type="EMBL" id="AP025739">
    <property type="protein sequence ID" value="BDI33171.1"/>
    <property type="molecule type" value="Genomic_DNA"/>
</dbReference>
<dbReference type="AlphaFoldDB" id="A0A402CP11"/>
<reference evidence="12 13" key="1">
    <citation type="journal article" date="2019" name="Int. J. Syst. Evol. Microbiol.">
        <title>Capsulimonas corticalis gen. nov., sp. nov., an aerobic capsulated bacterium, of a novel bacterial order, Capsulimonadales ord. nov., of the class Armatimonadia of the phylum Armatimonadetes.</title>
        <authorList>
            <person name="Li J."/>
            <person name="Kudo C."/>
            <person name="Tonouchi A."/>
        </authorList>
    </citation>
    <scope>NUCLEOTIDE SEQUENCE [LARGE SCALE GENOMIC DNA]</scope>
    <source>
        <strain evidence="12 13">AX-7</strain>
    </source>
</reference>
<evidence type="ECO:0000256" key="4">
    <source>
        <dbReference type="ARBA" id="ARBA00022723"/>
    </source>
</evidence>
<evidence type="ECO:0000259" key="9">
    <source>
        <dbReference type="Pfam" id="PF02878"/>
    </source>
</evidence>
<dbReference type="Pfam" id="PF02880">
    <property type="entry name" value="PGM_PMM_III"/>
    <property type="match status" value="1"/>
</dbReference>
<dbReference type="Pfam" id="PF02878">
    <property type="entry name" value="PGM_PMM_I"/>
    <property type="match status" value="1"/>
</dbReference>
<evidence type="ECO:0000256" key="3">
    <source>
        <dbReference type="ARBA" id="ARBA00022553"/>
    </source>
</evidence>
<proteinExistence type="inferred from homology"/>
<evidence type="ECO:0000256" key="6">
    <source>
        <dbReference type="ARBA" id="ARBA00023235"/>
    </source>
</evidence>
<dbReference type="GO" id="GO:0008973">
    <property type="term" value="F:phosphopentomutase activity"/>
    <property type="evidence" value="ECO:0007669"/>
    <property type="project" value="TreeGrafter"/>
</dbReference>
<dbReference type="InterPro" id="IPR005843">
    <property type="entry name" value="A-D-PHexomutase_C"/>
</dbReference>
<dbReference type="SUPFAM" id="SSF53738">
    <property type="entry name" value="Phosphoglucomutase, first 3 domains"/>
    <property type="match status" value="2"/>
</dbReference>
<comment type="similarity">
    <text evidence="2 7">Belongs to the phosphohexose mutase family.</text>
</comment>
<dbReference type="InterPro" id="IPR016055">
    <property type="entry name" value="A-D-PHexomutase_a/b/a-I/II/III"/>
</dbReference>
<evidence type="ECO:0000256" key="1">
    <source>
        <dbReference type="ARBA" id="ARBA00001946"/>
    </source>
</evidence>
<dbReference type="Pfam" id="PF00408">
    <property type="entry name" value="PGM_PMM_IV"/>
    <property type="match status" value="1"/>
</dbReference>